<feature type="signal peptide" evidence="4">
    <location>
        <begin position="1"/>
        <end position="15"/>
    </location>
</feature>
<evidence type="ECO:0000313" key="5">
    <source>
        <dbReference type="EMBL" id="KAF0458737.1"/>
    </source>
</evidence>
<keyword evidence="3" id="KW-1133">Transmembrane helix</keyword>
<dbReference type="SUPFAM" id="SSF117281">
    <property type="entry name" value="Kelch motif"/>
    <property type="match status" value="1"/>
</dbReference>
<dbReference type="PANTHER" id="PTHR46093">
    <property type="entry name" value="ACYL-COA-BINDING DOMAIN-CONTAINING PROTEIN 5"/>
    <property type="match status" value="1"/>
</dbReference>
<dbReference type="PANTHER" id="PTHR46093:SF18">
    <property type="entry name" value="FIBRONECTIN TYPE-III DOMAIN-CONTAINING PROTEIN"/>
    <property type="match status" value="1"/>
</dbReference>
<evidence type="ECO:0000256" key="1">
    <source>
        <dbReference type="ARBA" id="ARBA00022441"/>
    </source>
</evidence>
<organism evidence="5 6">
    <name type="scientific">Gigaspora margarita</name>
    <dbReference type="NCBI Taxonomy" id="4874"/>
    <lineage>
        <taxon>Eukaryota</taxon>
        <taxon>Fungi</taxon>
        <taxon>Fungi incertae sedis</taxon>
        <taxon>Mucoromycota</taxon>
        <taxon>Glomeromycotina</taxon>
        <taxon>Glomeromycetes</taxon>
        <taxon>Diversisporales</taxon>
        <taxon>Gigasporaceae</taxon>
        <taxon>Gigaspora</taxon>
    </lineage>
</organism>
<sequence length="451" mass="49914">MFLSLCFVLFIIVSSQNIPDPRYAQASALVDAKLYFFGGKLKSGFVTSGVWYLDLESLSNATMYSWHRGPSIPVAYYSGTSCVSVIDNSTVFLIGGIMYTPDTPNLNFDSKIYIFDPNKPQWNLPRFINGNVNFVMRNNIQAVINKDDRIFIYGGQNFTSNNSSNTMYNDVNLLFATDHNNIIWETLLDTDSTSTPLPPTGIPPTAHFIQYTATLLSNGLIVYIGGIQETKATSAALITELKLFDTNAYWWSSQNVNGDPIESRAGHTAVLAQNGIIIIYGGYANRNNTLYNKVTPDVAKLDTATWTWSAPTISQANAPPLHALHSAVLYGNYMIVAFGLNVSGSTGLIPDNNSLTVSNNIYILDIQNYSWVTTIPAIPTTIPASTTTIPAGNQLPDNRILQIEIGIGVGGAILVEILSFFGYWYYQRRHQDLNSNYFIYKGVYFAFILSF</sequence>
<reference evidence="5 6" key="1">
    <citation type="journal article" date="2019" name="Environ. Microbiol.">
        <title>At the nexus of three kingdoms: the genome of the mycorrhizal fungus Gigaspora margarita provides insights into plant, endobacterial and fungal interactions.</title>
        <authorList>
            <person name="Venice F."/>
            <person name="Ghignone S."/>
            <person name="Salvioli di Fossalunga A."/>
            <person name="Amselem J."/>
            <person name="Novero M."/>
            <person name="Xianan X."/>
            <person name="Sedzielewska Toro K."/>
            <person name="Morin E."/>
            <person name="Lipzen A."/>
            <person name="Grigoriev I.V."/>
            <person name="Henrissat B."/>
            <person name="Martin F.M."/>
            <person name="Bonfante P."/>
        </authorList>
    </citation>
    <scope>NUCLEOTIDE SEQUENCE [LARGE SCALE GENOMIC DNA]</scope>
    <source>
        <strain evidence="5 6">BEG34</strain>
    </source>
</reference>
<gene>
    <name evidence="5" type="ORF">F8M41_000897</name>
</gene>
<keyword evidence="2" id="KW-0677">Repeat</keyword>
<dbReference type="InterPro" id="IPR015915">
    <property type="entry name" value="Kelch-typ_b-propeller"/>
</dbReference>
<dbReference type="Gene3D" id="2.120.10.80">
    <property type="entry name" value="Kelch-type beta propeller"/>
    <property type="match status" value="2"/>
</dbReference>
<proteinExistence type="predicted"/>
<comment type="caution">
    <text evidence="5">The sequence shown here is derived from an EMBL/GenBank/DDBJ whole genome shotgun (WGS) entry which is preliminary data.</text>
</comment>
<feature type="transmembrane region" description="Helical" evidence="3">
    <location>
        <begin position="405"/>
        <end position="426"/>
    </location>
</feature>
<dbReference type="SUPFAM" id="SSF50965">
    <property type="entry name" value="Galactose oxidase, central domain"/>
    <property type="match status" value="1"/>
</dbReference>
<evidence type="ECO:0000313" key="6">
    <source>
        <dbReference type="Proteomes" id="UP000439903"/>
    </source>
</evidence>
<keyword evidence="6" id="KW-1185">Reference proteome</keyword>
<keyword evidence="4" id="KW-0732">Signal</keyword>
<dbReference type="AlphaFoldDB" id="A0A8H3XFW1"/>
<protein>
    <submittedName>
        <fullName evidence="5">Galactose oxidase</fullName>
    </submittedName>
</protein>
<keyword evidence="3" id="KW-0472">Membrane</keyword>
<dbReference type="Pfam" id="PF24681">
    <property type="entry name" value="Kelch_KLHDC2_KLHL20_DRC7"/>
    <property type="match status" value="2"/>
</dbReference>
<evidence type="ECO:0000256" key="4">
    <source>
        <dbReference type="SAM" id="SignalP"/>
    </source>
</evidence>
<evidence type="ECO:0000256" key="2">
    <source>
        <dbReference type="ARBA" id="ARBA00022737"/>
    </source>
</evidence>
<name>A0A8H3XFW1_GIGMA</name>
<dbReference type="EMBL" id="WTPW01001073">
    <property type="protein sequence ID" value="KAF0458737.1"/>
    <property type="molecule type" value="Genomic_DNA"/>
</dbReference>
<accession>A0A8H3XFW1</accession>
<feature type="chain" id="PRO_5034896852" evidence="4">
    <location>
        <begin position="16"/>
        <end position="451"/>
    </location>
</feature>
<evidence type="ECO:0000256" key="3">
    <source>
        <dbReference type="SAM" id="Phobius"/>
    </source>
</evidence>
<dbReference type="Proteomes" id="UP000439903">
    <property type="component" value="Unassembled WGS sequence"/>
</dbReference>
<dbReference type="OrthoDB" id="432528at2759"/>
<dbReference type="InterPro" id="IPR011043">
    <property type="entry name" value="Gal_Oxase/kelch_b-propeller"/>
</dbReference>
<keyword evidence="3" id="KW-0812">Transmembrane</keyword>
<keyword evidence="1" id="KW-0880">Kelch repeat</keyword>